<keyword evidence="2" id="KW-1185">Reference proteome</keyword>
<name>A0AA35VQI7_LACSI</name>
<dbReference type="EMBL" id="OX465086">
    <property type="protein sequence ID" value="CAI9265632.1"/>
    <property type="molecule type" value="Genomic_DNA"/>
</dbReference>
<proteinExistence type="predicted"/>
<dbReference type="Proteomes" id="UP001177003">
    <property type="component" value="Chromosome 0"/>
</dbReference>
<evidence type="ECO:0000313" key="2">
    <source>
        <dbReference type="Proteomes" id="UP001177003"/>
    </source>
</evidence>
<accession>A0AA35VQI7</accession>
<dbReference type="PANTHER" id="PTHR47477:SF8">
    <property type="entry name" value="TNF RECEPTOR-ASSOCIATED FACTOR HOMOLOG 1A"/>
    <property type="match status" value="1"/>
</dbReference>
<sequence>MLADEFPHLDIINDLLDDEVSPLFHGPHHLTRDLTYPGVSVDQSYHDVLLHHNYDYIGGPHQQPNVQAAYMNMNMNGLIQSQWQMSGSDVSYPQQQFHEEHG</sequence>
<reference evidence="1" key="1">
    <citation type="submission" date="2023-04" db="EMBL/GenBank/DDBJ databases">
        <authorList>
            <person name="Vijverberg K."/>
            <person name="Xiong W."/>
            <person name="Schranz E."/>
        </authorList>
    </citation>
    <scope>NUCLEOTIDE SEQUENCE</scope>
</reference>
<evidence type="ECO:0000313" key="1">
    <source>
        <dbReference type="EMBL" id="CAI9265632.1"/>
    </source>
</evidence>
<organism evidence="1 2">
    <name type="scientific">Lactuca saligna</name>
    <name type="common">Willowleaf lettuce</name>
    <dbReference type="NCBI Taxonomy" id="75948"/>
    <lineage>
        <taxon>Eukaryota</taxon>
        <taxon>Viridiplantae</taxon>
        <taxon>Streptophyta</taxon>
        <taxon>Embryophyta</taxon>
        <taxon>Tracheophyta</taxon>
        <taxon>Spermatophyta</taxon>
        <taxon>Magnoliopsida</taxon>
        <taxon>eudicotyledons</taxon>
        <taxon>Gunneridae</taxon>
        <taxon>Pentapetalae</taxon>
        <taxon>asterids</taxon>
        <taxon>campanulids</taxon>
        <taxon>Asterales</taxon>
        <taxon>Asteraceae</taxon>
        <taxon>Cichorioideae</taxon>
        <taxon>Cichorieae</taxon>
        <taxon>Lactucinae</taxon>
        <taxon>Lactuca</taxon>
    </lineage>
</organism>
<dbReference type="InterPro" id="IPR055327">
    <property type="entry name" value="TRAF1A/B"/>
</dbReference>
<dbReference type="PANTHER" id="PTHR47477">
    <property type="entry name" value="TNF RECEPTOR-ASSOCIATED FACTOR HOMOLOG 1A"/>
    <property type="match status" value="1"/>
</dbReference>
<dbReference type="AlphaFoldDB" id="A0AA35VQI7"/>
<gene>
    <name evidence="1" type="ORF">LSALG_LOCUS6228</name>
</gene>
<protein>
    <submittedName>
        <fullName evidence="1">Uncharacterized protein</fullName>
    </submittedName>
</protein>